<keyword evidence="3" id="KW-1185">Reference proteome</keyword>
<name>A0A3D9Z2K0_9HYPH</name>
<evidence type="ECO:0000259" key="1">
    <source>
        <dbReference type="Pfam" id="PF00696"/>
    </source>
</evidence>
<reference evidence="2 3" key="1">
    <citation type="submission" date="2018-08" db="EMBL/GenBank/DDBJ databases">
        <title>Genomic Encyclopedia of Type Strains, Phase IV (KMG-IV): sequencing the most valuable type-strain genomes for metagenomic binning, comparative biology and taxonomic classification.</title>
        <authorList>
            <person name="Goeker M."/>
        </authorList>
    </citation>
    <scope>NUCLEOTIDE SEQUENCE [LARGE SCALE GENOMIC DNA]</scope>
    <source>
        <strain evidence="2 3">BW863</strain>
    </source>
</reference>
<comment type="caution">
    <text evidence="2">The sequence shown here is derived from an EMBL/GenBank/DDBJ whole genome shotgun (WGS) entry which is preliminary data.</text>
</comment>
<evidence type="ECO:0000313" key="2">
    <source>
        <dbReference type="EMBL" id="REF89331.1"/>
    </source>
</evidence>
<dbReference type="RefSeq" id="WP_165204062.1">
    <property type="nucleotide sequence ID" value="NZ_CP025086.1"/>
</dbReference>
<organism evidence="2 3">
    <name type="scientific">Methylovirgula ligni</name>
    <dbReference type="NCBI Taxonomy" id="569860"/>
    <lineage>
        <taxon>Bacteria</taxon>
        <taxon>Pseudomonadati</taxon>
        <taxon>Pseudomonadota</taxon>
        <taxon>Alphaproteobacteria</taxon>
        <taxon>Hyphomicrobiales</taxon>
        <taxon>Beijerinckiaceae</taxon>
        <taxon>Methylovirgula</taxon>
    </lineage>
</organism>
<keyword evidence="2" id="KW-0808">Transferase</keyword>
<feature type="domain" description="Aspartate/glutamate/uridylate kinase" evidence="1">
    <location>
        <begin position="10"/>
        <end position="148"/>
    </location>
</feature>
<accession>A0A3D9Z2K0</accession>
<keyword evidence="2" id="KW-0418">Kinase</keyword>
<evidence type="ECO:0000313" key="3">
    <source>
        <dbReference type="Proteomes" id="UP000256900"/>
    </source>
</evidence>
<protein>
    <submittedName>
        <fullName evidence="2">Aspartokinase-like uncharacterized kinase</fullName>
    </submittedName>
</protein>
<dbReference type="InterPro" id="IPR036393">
    <property type="entry name" value="AceGlu_kinase-like_sf"/>
</dbReference>
<sequence>MPSYKTPRPLVVKLGGSLADTPLLTSWLEALDRYPDPLIVVPGGGGFADAVRAMQAKMRFDDDAAHHIALVAMEQYGLALAALWPRLAVVSTPAAIGRALRTGRIACWAPAAMALASPLPKSWDVTSDTLAAWLAAKLRAERLLLIKSAEIDADAGLTLTELAQAGVVDRLFPHFAAASGADIFIAGPAALPEAPTEFLRGQIPGLHLRRA</sequence>
<dbReference type="Gene3D" id="3.40.1160.10">
    <property type="entry name" value="Acetylglutamate kinase-like"/>
    <property type="match status" value="1"/>
</dbReference>
<dbReference type="Pfam" id="PF00696">
    <property type="entry name" value="AA_kinase"/>
    <property type="match status" value="1"/>
</dbReference>
<dbReference type="SUPFAM" id="SSF53633">
    <property type="entry name" value="Carbamate kinase-like"/>
    <property type="match status" value="1"/>
</dbReference>
<dbReference type="AlphaFoldDB" id="A0A3D9Z2K0"/>
<gene>
    <name evidence="2" type="ORF">DES32_0551</name>
</gene>
<dbReference type="Proteomes" id="UP000256900">
    <property type="component" value="Unassembled WGS sequence"/>
</dbReference>
<dbReference type="InterPro" id="IPR001048">
    <property type="entry name" value="Asp/Glu/Uridylate_kinase"/>
</dbReference>
<dbReference type="GO" id="GO:0016301">
    <property type="term" value="F:kinase activity"/>
    <property type="evidence" value="ECO:0007669"/>
    <property type="project" value="UniProtKB-KW"/>
</dbReference>
<dbReference type="EMBL" id="QUMO01000001">
    <property type="protein sequence ID" value="REF89331.1"/>
    <property type="molecule type" value="Genomic_DNA"/>
</dbReference>
<proteinExistence type="predicted"/>